<dbReference type="InterPro" id="IPR042467">
    <property type="entry name" value="Peptidase_C65_otubain_sub2"/>
</dbReference>
<dbReference type="GO" id="GO:0043130">
    <property type="term" value="F:ubiquitin binding"/>
    <property type="evidence" value="ECO:0000318"/>
    <property type="project" value="GO_Central"/>
</dbReference>
<dbReference type="PANTHER" id="PTHR12931:SF17">
    <property type="entry name" value="OS02G0521500 PROTEIN"/>
    <property type="match status" value="1"/>
</dbReference>
<dbReference type="Proteomes" id="UP000004995">
    <property type="component" value="Unassembled WGS sequence"/>
</dbReference>
<reference evidence="4" key="1">
    <citation type="journal article" date="2012" name="Nat. Biotechnol.">
        <title>Reference genome sequence of the model plant Setaria.</title>
        <authorList>
            <person name="Bennetzen J.L."/>
            <person name="Schmutz J."/>
            <person name="Wang H."/>
            <person name="Percifield R."/>
            <person name="Hawkins J."/>
            <person name="Pontaroli A.C."/>
            <person name="Estep M."/>
            <person name="Feng L."/>
            <person name="Vaughn J.N."/>
            <person name="Grimwood J."/>
            <person name="Jenkins J."/>
            <person name="Barry K."/>
            <person name="Lindquist E."/>
            <person name="Hellsten U."/>
            <person name="Deshpande S."/>
            <person name="Wang X."/>
            <person name="Wu X."/>
            <person name="Mitros T."/>
            <person name="Triplett J."/>
            <person name="Yang X."/>
            <person name="Ye C.Y."/>
            <person name="Mauro-Herrera M."/>
            <person name="Wang L."/>
            <person name="Li P."/>
            <person name="Sharma M."/>
            <person name="Sharma R."/>
            <person name="Ronald P.C."/>
            <person name="Panaud O."/>
            <person name="Kellogg E.A."/>
            <person name="Brutnell T.P."/>
            <person name="Doust A.N."/>
            <person name="Tuskan G.A."/>
            <person name="Rokhsar D."/>
            <person name="Devos K.M."/>
        </authorList>
    </citation>
    <scope>NUCLEOTIDE SEQUENCE [LARGE SCALE GENOMIC DNA]</scope>
    <source>
        <strain evidence="4">cv. Yugu1</strain>
    </source>
</reference>
<dbReference type="GO" id="GO:0004843">
    <property type="term" value="F:cysteine-type deubiquitinase activity"/>
    <property type="evidence" value="ECO:0000318"/>
    <property type="project" value="GO_Central"/>
</dbReference>
<dbReference type="CDD" id="cd22749">
    <property type="entry name" value="Otubain_C65"/>
    <property type="match status" value="1"/>
</dbReference>
<keyword evidence="4" id="KW-1185">Reference proteome</keyword>
<evidence type="ECO:0000313" key="3">
    <source>
        <dbReference type="EnsemblPlants" id="KQL29814"/>
    </source>
</evidence>
<accession>K3YZI6</accession>
<evidence type="ECO:0000256" key="1">
    <source>
        <dbReference type="SAM" id="MobiDB-lite"/>
    </source>
</evidence>
<feature type="compositionally biased region" description="Polar residues" evidence="1">
    <location>
        <begin position="75"/>
        <end position="85"/>
    </location>
</feature>
<dbReference type="Pfam" id="PF10275">
    <property type="entry name" value="Peptidase_C65"/>
    <property type="match status" value="1"/>
</dbReference>
<dbReference type="InParanoid" id="K3YZI6"/>
<dbReference type="InterPro" id="IPR003323">
    <property type="entry name" value="OTU_dom"/>
</dbReference>
<dbReference type="EMBL" id="AGNK02000343">
    <property type="status" value="NOT_ANNOTATED_CDS"/>
    <property type="molecule type" value="Genomic_DNA"/>
</dbReference>
<dbReference type="SUPFAM" id="SSF54001">
    <property type="entry name" value="Cysteine proteinases"/>
    <property type="match status" value="1"/>
</dbReference>
<protein>
    <recommendedName>
        <fullName evidence="2">OTU domain-containing protein</fullName>
    </recommendedName>
</protein>
<feature type="domain" description="OTU" evidence="2">
    <location>
        <begin position="253"/>
        <end position="475"/>
    </location>
</feature>
<sequence length="557" mass="63238">MASGPGGARCGIRIQKPVNRHRDESSAAAAAAEPPPPAPPSDGLQEWAHGPPGSRGRNPSASAAAKRKGKKVLSPSPTSFECSMSPVSSDIVSVSGARQSSHVDTLVDGGGRPNVSWKNPLVEGIMEVPKVTRHIDLNEVFDYVLLERQWVKVEEMEMQQHIGPFDISALLFQRTPFSERIERQMHDCNPDSTEMVPHVNHQKMWYMFFLLTLNNNQSISVKTLHLSLSLTEMAAGRGVIFHSNALNLRRAYSEFRPVHGDGDCFYMGFIFSYLEQVLHRQDTHEEHRLLATVRGVARQQARLGWTSEFSWRHKVYWQCIFMWFMEPVQFFSYRTQKLLNFFSGYGRTNDIFTFLRLVAAIWICSHSEEFEPLVPELNEDCTLRDWCCREVIQCKVFTDHVQMTALVTTLGVPLRVEYLLQGAGQDLYTGQEDTQDDTPRNTCWPRRHHQVPRGHVVPCVTVLYTNAHYDIIYPHCRDVPSVDERCSQQIAQVQRLVAASSSQQIARGDSWSGRNSSQRIARGKSSTGVQIQINMMCRRKLTSTSAHEYDECRSIAE</sequence>
<dbReference type="InterPro" id="IPR019400">
    <property type="entry name" value="Peptidase_C65_otubain"/>
</dbReference>
<dbReference type="OMA" id="HEYDEHK"/>
<dbReference type="eggNOG" id="KOG3991">
    <property type="taxonomic scope" value="Eukaryota"/>
</dbReference>
<dbReference type="STRING" id="4555.K3YZI6"/>
<reference evidence="3" key="2">
    <citation type="submission" date="2018-08" db="UniProtKB">
        <authorList>
            <consortium name="EnsemblPlants"/>
        </authorList>
    </citation>
    <scope>IDENTIFICATION</scope>
    <source>
        <strain evidence="3">Yugu1</strain>
    </source>
</reference>
<evidence type="ECO:0000259" key="2">
    <source>
        <dbReference type="PROSITE" id="PS50802"/>
    </source>
</evidence>
<proteinExistence type="predicted"/>
<dbReference type="EnsemblPlants" id="KQL29814">
    <property type="protein sequence ID" value="KQL29814"/>
    <property type="gene ID" value="SETIT_019695mg"/>
</dbReference>
<dbReference type="InterPro" id="IPR038765">
    <property type="entry name" value="Papain-like_cys_pep_sf"/>
</dbReference>
<dbReference type="HOGENOM" id="CLU_038748_0_0_1"/>
<dbReference type="Gramene" id="KQL29814">
    <property type="protein sequence ID" value="KQL29814"/>
    <property type="gene ID" value="SETIT_019695mg"/>
</dbReference>
<organism evidence="3 4">
    <name type="scientific">Setaria italica</name>
    <name type="common">Foxtail millet</name>
    <name type="synonym">Panicum italicum</name>
    <dbReference type="NCBI Taxonomy" id="4555"/>
    <lineage>
        <taxon>Eukaryota</taxon>
        <taxon>Viridiplantae</taxon>
        <taxon>Streptophyta</taxon>
        <taxon>Embryophyta</taxon>
        <taxon>Tracheophyta</taxon>
        <taxon>Spermatophyta</taxon>
        <taxon>Magnoliopsida</taxon>
        <taxon>Liliopsida</taxon>
        <taxon>Poales</taxon>
        <taxon>Poaceae</taxon>
        <taxon>PACMAD clade</taxon>
        <taxon>Panicoideae</taxon>
        <taxon>Panicodae</taxon>
        <taxon>Paniceae</taxon>
        <taxon>Cenchrinae</taxon>
        <taxon>Setaria</taxon>
    </lineage>
</organism>
<dbReference type="PANTHER" id="PTHR12931">
    <property type="entry name" value="UBIQUITIN THIOLESTERASE PROTEIN OTUB"/>
    <property type="match status" value="1"/>
</dbReference>
<dbReference type="AlphaFoldDB" id="K3YZI6"/>
<feature type="region of interest" description="Disordered" evidence="1">
    <location>
        <begin position="1"/>
        <end position="85"/>
    </location>
</feature>
<dbReference type="Gene3D" id="1.20.1300.20">
    <property type="entry name" value="Peptidase C65 Otubain, subdomain 2"/>
    <property type="match status" value="1"/>
</dbReference>
<name>K3YZI6_SETIT</name>
<dbReference type="PROSITE" id="PS50802">
    <property type="entry name" value="OTU"/>
    <property type="match status" value="1"/>
</dbReference>
<evidence type="ECO:0000313" key="4">
    <source>
        <dbReference type="Proteomes" id="UP000004995"/>
    </source>
</evidence>